<comment type="caution">
    <text evidence="2">The sequence shown here is derived from an EMBL/GenBank/DDBJ whole genome shotgun (WGS) entry which is preliminary data.</text>
</comment>
<organism evidence="2 3">
    <name type="scientific">Panicum virgatum</name>
    <name type="common">Blackwell switchgrass</name>
    <dbReference type="NCBI Taxonomy" id="38727"/>
    <lineage>
        <taxon>Eukaryota</taxon>
        <taxon>Viridiplantae</taxon>
        <taxon>Streptophyta</taxon>
        <taxon>Embryophyta</taxon>
        <taxon>Tracheophyta</taxon>
        <taxon>Spermatophyta</taxon>
        <taxon>Magnoliopsida</taxon>
        <taxon>Liliopsida</taxon>
        <taxon>Poales</taxon>
        <taxon>Poaceae</taxon>
        <taxon>PACMAD clade</taxon>
        <taxon>Panicoideae</taxon>
        <taxon>Panicodae</taxon>
        <taxon>Paniceae</taxon>
        <taxon>Panicinae</taxon>
        <taxon>Panicum</taxon>
        <taxon>Panicum sect. Hiantes</taxon>
    </lineage>
</organism>
<keyword evidence="3" id="KW-1185">Reference proteome</keyword>
<sequence length="191" mass="21351">MPLVGAPPELRSPPLCPNRAPPGGGGRRCSHPSGCFHPRNWRAPGTPPHPQAHRTAHSTKQRTDAMEFEWREEEDEQRCRAQCGSSTAAIFHHPDRPHDLVFNDPRDRLPITPPPDRLTISSTTVHAHTRAHPRSHARHGLARAQPSVLDAHTRIGHTRRPRAQSTRSAHTHHALARTHAARHEHTHTLSP</sequence>
<evidence type="ECO:0000313" key="2">
    <source>
        <dbReference type="EMBL" id="KAG2617220.1"/>
    </source>
</evidence>
<accession>A0A8T0U2P3</accession>
<feature type="compositionally biased region" description="Pro residues" evidence="1">
    <location>
        <begin position="10"/>
        <end position="20"/>
    </location>
</feature>
<dbReference type="AlphaFoldDB" id="A0A8T0U2P3"/>
<dbReference type="Proteomes" id="UP000823388">
    <property type="component" value="Chromosome 3N"/>
</dbReference>
<feature type="region of interest" description="Disordered" evidence="1">
    <location>
        <begin position="1"/>
        <end position="61"/>
    </location>
</feature>
<protein>
    <submittedName>
        <fullName evidence="2">Uncharacterized protein</fullName>
    </submittedName>
</protein>
<evidence type="ECO:0000256" key="1">
    <source>
        <dbReference type="SAM" id="MobiDB-lite"/>
    </source>
</evidence>
<feature type="compositionally biased region" description="Basic residues" evidence="1">
    <location>
        <begin position="169"/>
        <end position="180"/>
    </location>
</feature>
<evidence type="ECO:0000313" key="3">
    <source>
        <dbReference type="Proteomes" id="UP000823388"/>
    </source>
</evidence>
<gene>
    <name evidence="2" type="ORF">PVAP13_3NG179214</name>
</gene>
<reference evidence="2" key="1">
    <citation type="submission" date="2020-05" db="EMBL/GenBank/DDBJ databases">
        <title>WGS assembly of Panicum virgatum.</title>
        <authorList>
            <person name="Lovell J.T."/>
            <person name="Jenkins J."/>
            <person name="Shu S."/>
            <person name="Juenger T.E."/>
            <person name="Schmutz J."/>
        </authorList>
    </citation>
    <scope>NUCLEOTIDE SEQUENCE</scope>
    <source>
        <strain evidence="2">AP13</strain>
    </source>
</reference>
<dbReference type="EMBL" id="CM029042">
    <property type="protein sequence ID" value="KAG2617220.1"/>
    <property type="molecule type" value="Genomic_DNA"/>
</dbReference>
<name>A0A8T0U2P3_PANVG</name>
<feature type="compositionally biased region" description="Basic residues" evidence="1">
    <location>
        <begin position="51"/>
        <end position="60"/>
    </location>
</feature>
<feature type="region of interest" description="Disordered" evidence="1">
    <location>
        <begin position="158"/>
        <end position="191"/>
    </location>
</feature>
<proteinExistence type="predicted"/>
<feature type="compositionally biased region" description="Basic and acidic residues" evidence="1">
    <location>
        <begin position="181"/>
        <end position="191"/>
    </location>
</feature>